<dbReference type="InterPro" id="IPR000504">
    <property type="entry name" value="RRM_dom"/>
</dbReference>
<dbReference type="EMBL" id="JAKUCV010006893">
    <property type="protein sequence ID" value="KAJ4825485.1"/>
    <property type="molecule type" value="Genomic_DNA"/>
</dbReference>
<gene>
    <name evidence="3" type="ORF">Tsubulata_030258</name>
</gene>
<dbReference type="SMART" id="SM00360">
    <property type="entry name" value="RRM"/>
    <property type="match status" value="1"/>
</dbReference>
<accession>A0A9Q0F792</accession>
<name>A0A9Q0F792_9ROSI</name>
<keyword evidence="1" id="KW-0694">RNA-binding</keyword>
<dbReference type="CDD" id="cd00590">
    <property type="entry name" value="RRM_SF"/>
    <property type="match status" value="1"/>
</dbReference>
<dbReference type="PANTHER" id="PTHR34427:SF5">
    <property type="entry name" value="DUF4283 DOMAIN-CONTAINING PROTEIN"/>
    <property type="match status" value="1"/>
</dbReference>
<dbReference type="Pfam" id="PF00076">
    <property type="entry name" value="RRM_1"/>
    <property type="match status" value="1"/>
</dbReference>
<organism evidence="3 4">
    <name type="scientific">Turnera subulata</name>
    <dbReference type="NCBI Taxonomy" id="218843"/>
    <lineage>
        <taxon>Eukaryota</taxon>
        <taxon>Viridiplantae</taxon>
        <taxon>Streptophyta</taxon>
        <taxon>Embryophyta</taxon>
        <taxon>Tracheophyta</taxon>
        <taxon>Spermatophyta</taxon>
        <taxon>Magnoliopsida</taxon>
        <taxon>eudicotyledons</taxon>
        <taxon>Gunneridae</taxon>
        <taxon>Pentapetalae</taxon>
        <taxon>rosids</taxon>
        <taxon>fabids</taxon>
        <taxon>Malpighiales</taxon>
        <taxon>Passifloraceae</taxon>
        <taxon>Turnera</taxon>
    </lineage>
</organism>
<reference evidence="3" key="1">
    <citation type="submission" date="2022-02" db="EMBL/GenBank/DDBJ databases">
        <authorList>
            <person name="Henning P.M."/>
            <person name="McCubbin A.G."/>
            <person name="Shore J.S."/>
        </authorList>
    </citation>
    <scope>NUCLEOTIDE SEQUENCE</scope>
    <source>
        <strain evidence="3">F60SS</strain>
        <tissue evidence="3">Leaves</tissue>
    </source>
</reference>
<reference evidence="3" key="2">
    <citation type="journal article" date="2023" name="Plants (Basel)">
        <title>Annotation of the Turnera subulata (Passifloraceae) Draft Genome Reveals the S-Locus Evolved after the Divergence of Turneroideae from Passifloroideae in a Stepwise Manner.</title>
        <authorList>
            <person name="Henning P.M."/>
            <person name="Roalson E.H."/>
            <person name="Mir W."/>
            <person name="McCubbin A.G."/>
            <person name="Shore J.S."/>
        </authorList>
    </citation>
    <scope>NUCLEOTIDE SEQUENCE</scope>
    <source>
        <strain evidence="3">F60SS</strain>
    </source>
</reference>
<evidence type="ECO:0000259" key="2">
    <source>
        <dbReference type="PROSITE" id="PS50102"/>
    </source>
</evidence>
<dbReference type="AlphaFoldDB" id="A0A9Q0F792"/>
<dbReference type="GO" id="GO:0003723">
    <property type="term" value="F:RNA binding"/>
    <property type="evidence" value="ECO:0007669"/>
    <property type="project" value="UniProtKB-UniRule"/>
</dbReference>
<proteinExistence type="predicted"/>
<evidence type="ECO:0000313" key="3">
    <source>
        <dbReference type="EMBL" id="KAJ4825485.1"/>
    </source>
</evidence>
<dbReference type="Gene3D" id="3.30.70.330">
    <property type="match status" value="1"/>
</dbReference>
<dbReference type="InterPro" id="IPR035979">
    <property type="entry name" value="RBD_domain_sf"/>
</dbReference>
<dbReference type="Proteomes" id="UP001141552">
    <property type="component" value="Unassembled WGS sequence"/>
</dbReference>
<dbReference type="OrthoDB" id="360390at2759"/>
<feature type="domain" description="RRM" evidence="2">
    <location>
        <begin position="8"/>
        <end position="85"/>
    </location>
</feature>
<protein>
    <recommendedName>
        <fullName evidence="2">RRM domain-containing protein</fullName>
    </recommendedName>
</protein>
<dbReference type="PANTHER" id="PTHR34427">
    <property type="entry name" value="DUF4283 DOMAIN PROTEIN"/>
    <property type="match status" value="1"/>
</dbReference>
<keyword evidence="4" id="KW-1185">Reference proteome</keyword>
<sequence length="466" mass="53353">MVDNYRAFTVYVQNLPVQWDALDLYKEMSKSRNVVDIFIPRKPRWNGVRYGFVRFENSGKIGDVVEKINSGLEGGHTIRANIARARWNKEYGGSREKGVEGRNKFGGGGSRVRHNFSFKQAVEMDEGEGILMKEDKSLEKEGASVVFNPNKKCLDRMKNCSFGAINEGMEFSLVSEQLARMFGSSISIKSLGGNHALLVFESRDETLACVKSVQQWNNDCFEMRKAWEDGDASRRTCWLNIYGVPPHAWCEKFFSLLAISFGKFLKLLNTLNNSDDLEVAKIQILMSYRLLGLEEGESQADLEKVVTDMVIREVEEWVKAQAELQGGLSMVWDVFYLSGRIDSIRLLLGDGMKCKSWLDRWLNEKPAKEAYSRLYSCTCIQIGVVEEAVHCINGRWAMMIYWRRRLFYWVGSEVDVSMLYCRIPAFVKVERIDSIGVGIKTELLLLKMVWRKPYVLCASVEIDILE</sequence>
<evidence type="ECO:0000256" key="1">
    <source>
        <dbReference type="PROSITE-ProRule" id="PRU00176"/>
    </source>
</evidence>
<dbReference type="InterPro" id="IPR012677">
    <property type="entry name" value="Nucleotide-bd_a/b_plait_sf"/>
</dbReference>
<dbReference type="PROSITE" id="PS50102">
    <property type="entry name" value="RRM"/>
    <property type="match status" value="1"/>
</dbReference>
<comment type="caution">
    <text evidence="3">The sequence shown here is derived from an EMBL/GenBank/DDBJ whole genome shotgun (WGS) entry which is preliminary data.</text>
</comment>
<evidence type="ECO:0000313" key="4">
    <source>
        <dbReference type="Proteomes" id="UP001141552"/>
    </source>
</evidence>
<dbReference type="SUPFAM" id="SSF54928">
    <property type="entry name" value="RNA-binding domain, RBD"/>
    <property type="match status" value="1"/>
</dbReference>